<keyword evidence="1" id="KW-0285">Flavoprotein</keyword>
<evidence type="ECO:0000256" key="2">
    <source>
        <dbReference type="ARBA" id="ARBA00022643"/>
    </source>
</evidence>
<organism evidence="4 5">
    <name type="scientific">Clostridium oryzae</name>
    <dbReference type="NCBI Taxonomy" id="1450648"/>
    <lineage>
        <taxon>Bacteria</taxon>
        <taxon>Bacillati</taxon>
        <taxon>Bacillota</taxon>
        <taxon>Clostridia</taxon>
        <taxon>Eubacteriales</taxon>
        <taxon>Clostridiaceae</taxon>
        <taxon>Clostridium</taxon>
    </lineage>
</organism>
<dbReference type="RefSeq" id="WP_079422245.1">
    <property type="nucleotide sequence ID" value="NZ_MZGV01000006.1"/>
</dbReference>
<dbReference type="Pfam" id="PF03358">
    <property type="entry name" value="FMN_red"/>
    <property type="match status" value="1"/>
</dbReference>
<dbReference type="OrthoDB" id="9805976at2"/>
<dbReference type="PANTHER" id="PTHR43278:SF2">
    <property type="entry name" value="IRON-SULFUR FLAVOPROTEIN"/>
    <property type="match status" value="1"/>
</dbReference>
<dbReference type="EMBL" id="MZGV01000006">
    <property type="protein sequence ID" value="OPJ63932.1"/>
    <property type="molecule type" value="Genomic_DNA"/>
</dbReference>
<evidence type="ECO:0000256" key="1">
    <source>
        <dbReference type="ARBA" id="ARBA00022630"/>
    </source>
</evidence>
<keyword evidence="5" id="KW-1185">Reference proteome</keyword>
<evidence type="ECO:0000313" key="4">
    <source>
        <dbReference type="EMBL" id="OPJ63932.1"/>
    </source>
</evidence>
<evidence type="ECO:0000259" key="3">
    <source>
        <dbReference type="Pfam" id="PF03358"/>
    </source>
</evidence>
<keyword evidence="2" id="KW-0288">FMN</keyword>
<sequence length="188" mass="21358">MKTLVINGSPRRNGDSMTLVNEMLKQLNGEVKIIHTYYDNIKPCVDCRYCWTEKNCCIKDDMQEVYTLLDEVDNVIIASPLYFSELTGQLLSFASRLQVYFARRVIQNDKEFKLKEKNGVLVISGGGDTTDYDRSRRTANIIFHQMNAKCIGSIYSVNTDKVPAKEDEEALSKARELAVKLNEIGSSK</sequence>
<proteinExistence type="predicted"/>
<dbReference type="Gene3D" id="3.40.50.360">
    <property type="match status" value="1"/>
</dbReference>
<dbReference type="GO" id="GO:0016491">
    <property type="term" value="F:oxidoreductase activity"/>
    <property type="evidence" value="ECO:0007669"/>
    <property type="project" value="InterPro"/>
</dbReference>
<gene>
    <name evidence="4" type="ORF">CLORY_08040</name>
</gene>
<dbReference type="InterPro" id="IPR051796">
    <property type="entry name" value="ISF_SsuE-like"/>
</dbReference>
<comment type="caution">
    <text evidence="4">The sequence shown here is derived from an EMBL/GenBank/DDBJ whole genome shotgun (WGS) entry which is preliminary data.</text>
</comment>
<dbReference type="Proteomes" id="UP000190080">
    <property type="component" value="Unassembled WGS sequence"/>
</dbReference>
<dbReference type="SUPFAM" id="SSF52218">
    <property type="entry name" value="Flavoproteins"/>
    <property type="match status" value="1"/>
</dbReference>
<dbReference type="PANTHER" id="PTHR43278">
    <property type="entry name" value="NAD(P)H-DEPENDENT FMN-CONTAINING OXIDOREDUCTASE YWQN-RELATED"/>
    <property type="match status" value="1"/>
</dbReference>
<name>A0A1V4IV68_9CLOT</name>
<reference evidence="4 5" key="1">
    <citation type="submission" date="2017-03" db="EMBL/GenBank/DDBJ databases">
        <title>Genome sequence of Clostridium oryzae DSM 28571.</title>
        <authorList>
            <person name="Poehlein A."/>
            <person name="Daniel R."/>
        </authorList>
    </citation>
    <scope>NUCLEOTIDE SEQUENCE [LARGE SCALE GENOMIC DNA]</scope>
    <source>
        <strain evidence="4 5">DSM 28571</strain>
    </source>
</reference>
<feature type="domain" description="NADPH-dependent FMN reductase-like" evidence="3">
    <location>
        <begin position="1"/>
        <end position="157"/>
    </location>
</feature>
<evidence type="ECO:0000313" key="5">
    <source>
        <dbReference type="Proteomes" id="UP000190080"/>
    </source>
</evidence>
<dbReference type="STRING" id="1450648.CLORY_08040"/>
<accession>A0A1V4IV68</accession>
<dbReference type="AlphaFoldDB" id="A0A1V4IV68"/>
<protein>
    <submittedName>
        <fullName evidence="4">Iron-sulfur flavoprotein</fullName>
    </submittedName>
</protein>
<dbReference type="InterPro" id="IPR005025">
    <property type="entry name" value="FMN_Rdtase-like_dom"/>
</dbReference>
<dbReference type="InterPro" id="IPR029039">
    <property type="entry name" value="Flavoprotein-like_sf"/>
</dbReference>